<organism evidence="1 2">
    <name type="scientific">Caerostris darwini</name>
    <dbReference type="NCBI Taxonomy" id="1538125"/>
    <lineage>
        <taxon>Eukaryota</taxon>
        <taxon>Metazoa</taxon>
        <taxon>Ecdysozoa</taxon>
        <taxon>Arthropoda</taxon>
        <taxon>Chelicerata</taxon>
        <taxon>Arachnida</taxon>
        <taxon>Araneae</taxon>
        <taxon>Araneomorphae</taxon>
        <taxon>Entelegynae</taxon>
        <taxon>Araneoidea</taxon>
        <taxon>Araneidae</taxon>
        <taxon>Caerostris</taxon>
    </lineage>
</organism>
<gene>
    <name evidence="1" type="ORF">CDAR_430301</name>
</gene>
<reference evidence="1 2" key="1">
    <citation type="submission" date="2021-06" db="EMBL/GenBank/DDBJ databases">
        <title>Caerostris darwini draft genome.</title>
        <authorList>
            <person name="Kono N."/>
            <person name="Arakawa K."/>
        </authorList>
    </citation>
    <scope>NUCLEOTIDE SEQUENCE [LARGE SCALE GENOMIC DNA]</scope>
</reference>
<proteinExistence type="predicted"/>
<dbReference type="AlphaFoldDB" id="A0AAV4TZH9"/>
<accession>A0AAV4TZH9</accession>
<evidence type="ECO:0000313" key="1">
    <source>
        <dbReference type="EMBL" id="GIY50163.1"/>
    </source>
</evidence>
<comment type="caution">
    <text evidence="1">The sequence shown here is derived from an EMBL/GenBank/DDBJ whole genome shotgun (WGS) entry which is preliminary data.</text>
</comment>
<sequence length="107" mass="11921">MENPLANIPVQLQSAKVIVWYGCIPAGPVTCTVNGKRYERLLRNQAIPACIRIANLSESKARDRQHINKVTPETLRSVVEHAVCRFQLVAENGGEHIDHVLCMSCDN</sequence>
<keyword evidence="2" id="KW-1185">Reference proteome</keyword>
<protein>
    <submittedName>
        <fullName evidence="1">Uncharacterized protein</fullName>
    </submittedName>
</protein>
<dbReference type="EMBL" id="BPLQ01010356">
    <property type="protein sequence ID" value="GIY50163.1"/>
    <property type="molecule type" value="Genomic_DNA"/>
</dbReference>
<dbReference type="Proteomes" id="UP001054837">
    <property type="component" value="Unassembled WGS sequence"/>
</dbReference>
<evidence type="ECO:0000313" key="2">
    <source>
        <dbReference type="Proteomes" id="UP001054837"/>
    </source>
</evidence>
<name>A0AAV4TZH9_9ARAC</name>